<accession>A0A127QFR6</accession>
<proteinExistence type="predicted"/>
<dbReference type="EMBL" id="CP013235">
    <property type="protein sequence ID" value="AMP08844.1"/>
    <property type="molecule type" value="Genomic_DNA"/>
</dbReference>
<dbReference type="Proteomes" id="UP000071778">
    <property type="component" value="Chromosome"/>
</dbReference>
<dbReference type="SUPFAM" id="SSF55961">
    <property type="entry name" value="Bet v1-like"/>
    <property type="match status" value="1"/>
</dbReference>
<protein>
    <submittedName>
        <fullName evidence="1">Polyketide cyclase / dehydrase and lipid transport family protein</fullName>
    </submittedName>
</protein>
<dbReference type="Pfam" id="PF10604">
    <property type="entry name" value="Polyketide_cyc2"/>
    <property type="match status" value="1"/>
</dbReference>
<dbReference type="InterPro" id="IPR019587">
    <property type="entry name" value="Polyketide_cyclase/dehydratase"/>
</dbReference>
<sequence>MIKTIAILIVVVLAAVLGYAATKPDTFRVQRTISIKAAPEKIIAQIDNFHNWTAWSPYEKRDPAMKRSYSGADNGVGAVYAWDGSSDVGSGRMEITEASPSSKVAIKLDFFKPFEAHNTAEFTVEPQGDGNIVTWAMYGPSPFISKVMGLFFDMDHMIGKDFEAGLANLKAVAEK</sequence>
<keyword evidence="2" id="KW-1185">Reference proteome</keyword>
<dbReference type="OrthoDB" id="9807923at2"/>
<gene>
    <name evidence="1" type="ORF">CAter282_1049</name>
</gene>
<evidence type="ECO:0000313" key="1">
    <source>
        <dbReference type="EMBL" id="AMP08844.1"/>
    </source>
</evidence>
<dbReference type="CDD" id="cd07818">
    <property type="entry name" value="SRPBCC_1"/>
    <property type="match status" value="1"/>
</dbReference>
<reference evidence="1 2" key="1">
    <citation type="submission" date="2015-11" db="EMBL/GenBank/DDBJ databases">
        <title>Exploring the genomic traits of fungus-feeding bacterial genus Collimonas.</title>
        <authorList>
            <person name="Song C."/>
            <person name="Schmidt R."/>
            <person name="de Jager V."/>
            <person name="Krzyzanowska D."/>
            <person name="Jongedijk E."/>
            <person name="Cankar K."/>
            <person name="Beekwilder J."/>
            <person name="van Veen A."/>
            <person name="de Boer W."/>
            <person name="van Veen J.A."/>
            <person name="Garbeva P."/>
        </authorList>
    </citation>
    <scope>NUCLEOTIDE SEQUENCE [LARGE SCALE GENOMIC DNA]</scope>
    <source>
        <strain evidence="1 2">Ter282</strain>
    </source>
</reference>
<dbReference type="PATRIC" id="fig|279058.17.peg.1130"/>
<dbReference type="InterPro" id="IPR023393">
    <property type="entry name" value="START-like_dom_sf"/>
</dbReference>
<dbReference type="AlphaFoldDB" id="A0A127QFR6"/>
<organism evidence="1 2">
    <name type="scientific">Collimonas arenae</name>
    <dbReference type="NCBI Taxonomy" id="279058"/>
    <lineage>
        <taxon>Bacteria</taxon>
        <taxon>Pseudomonadati</taxon>
        <taxon>Pseudomonadota</taxon>
        <taxon>Betaproteobacteria</taxon>
        <taxon>Burkholderiales</taxon>
        <taxon>Oxalobacteraceae</taxon>
        <taxon>Collimonas</taxon>
    </lineage>
</organism>
<dbReference type="RefSeq" id="WP_061532534.1">
    <property type="nucleotide sequence ID" value="NZ_CP013233.1"/>
</dbReference>
<dbReference type="Gene3D" id="3.30.530.20">
    <property type="match status" value="1"/>
</dbReference>
<evidence type="ECO:0000313" key="2">
    <source>
        <dbReference type="Proteomes" id="UP000071778"/>
    </source>
</evidence>
<name>A0A127QFR6_9BURK</name>